<keyword evidence="4" id="KW-1133">Transmembrane helix</keyword>
<dbReference type="RefSeq" id="XP_018659955.1">
    <property type="nucleotide sequence ID" value="XM_018806865.1"/>
</dbReference>
<dbReference type="GO" id="GO:0008270">
    <property type="term" value="F:zinc ion binding"/>
    <property type="evidence" value="ECO:0007669"/>
    <property type="project" value="InterPro"/>
</dbReference>
<comment type="caution">
    <text evidence="6">The sequence shown here is derived from an EMBL/GenBank/DDBJ whole genome shotgun (WGS) entry which is preliminary data.</text>
</comment>
<dbReference type="Gene3D" id="4.10.240.10">
    <property type="entry name" value="Zn(2)-C6 fungal-type DNA-binding domain"/>
    <property type="match status" value="1"/>
</dbReference>
<dbReference type="GO" id="GO:0000981">
    <property type="term" value="F:DNA-binding transcription factor activity, RNA polymerase II-specific"/>
    <property type="evidence" value="ECO:0007669"/>
    <property type="project" value="InterPro"/>
</dbReference>
<proteinExistence type="predicted"/>
<gene>
    <name evidence="6" type="ORF">TGAM01_v206757</name>
</gene>
<organism evidence="6 7">
    <name type="scientific">Trichoderma gamsii</name>
    <dbReference type="NCBI Taxonomy" id="398673"/>
    <lineage>
        <taxon>Eukaryota</taxon>
        <taxon>Fungi</taxon>
        <taxon>Dikarya</taxon>
        <taxon>Ascomycota</taxon>
        <taxon>Pezizomycotina</taxon>
        <taxon>Sordariomycetes</taxon>
        <taxon>Hypocreomycetidae</taxon>
        <taxon>Hypocreales</taxon>
        <taxon>Hypocreaceae</taxon>
        <taxon>Trichoderma</taxon>
    </lineage>
</organism>
<dbReference type="SMART" id="SM00066">
    <property type="entry name" value="GAL4"/>
    <property type="match status" value="1"/>
</dbReference>
<feature type="transmembrane region" description="Helical" evidence="4">
    <location>
        <begin position="333"/>
        <end position="357"/>
    </location>
</feature>
<evidence type="ECO:0000256" key="1">
    <source>
        <dbReference type="ARBA" id="ARBA00004123"/>
    </source>
</evidence>
<dbReference type="PROSITE" id="PS50048">
    <property type="entry name" value="ZN2_CY6_FUNGAL_2"/>
    <property type="match status" value="1"/>
</dbReference>
<dbReference type="STRING" id="398673.A0A2P4ZJJ0"/>
<dbReference type="PANTHER" id="PTHR37534:SF20">
    <property type="entry name" value="PRO1A C6 ZINK-FINGER PROTEIN"/>
    <property type="match status" value="1"/>
</dbReference>
<evidence type="ECO:0000313" key="7">
    <source>
        <dbReference type="Proteomes" id="UP000054821"/>
    </source>
</evidence>
<name>A0A2P4ZJJ0_9HYPO</name>
<dbReference type="Pfam" id="PF00172">
    <property type="entry name" value="Zn_clus"/>
    <property type="match status" value="1"/>
</dbReference>
<dbReference type="InterPro" id="IPR001138">
    <property type="entry name" value="Zn2Cys6_DnaBD"/>
</dbReference>
<dbReference type="InterPro" id="IPR036864">
    <property type="entry name" value="Zn2-C6_fun-type_DNA-bd_sf"/>
</dbReference>
<sequence>MSQLSSKTCWTCRIRKKRCDRKQPACSACRSLDITCYDGNSRPSWMNNDRERDEFADQIKAQVKEKAESRREKSYVKVLPLGRTKRSKSGLKVAAQTPKADKTEQEAQISSSDNERSKNNTTQAEDVKSDRGVTDPVLLGVSNDIDLDLEIIFLDYAFPFLFPFYRPSIFEGGRGWVLATLRNSMPLFHTAMGFSTYFFTLVMANVSAGRDEHEACRRLIERKLTSHIDNAINSIRKGVNDLHASPTPISVFGKAHLLEGVVQLLVFDTNIARTTEWSVHITAAVSLLKEILELPGSRGEIADLTSVFAMMQRPGWSTESPSHRMWNSDQSALRFHVAFIIFADIISGTTLGVVPQLREYYTHLIKPRAKAAHPSQILELGDFIGCQGSILLLIADIAVLTERKKSGRVLKEELLFESKKIAEGLQSGIASLNDGMQQPLTNPILPQAYVHPETLLQNIDTISVSLIWAYAAVIYLLITTFGWREEDQCIQENVSSALRLLQQIQSPAILRSLTWPFFVAGCLATKSQEAEFRQIASKMGSLSAFGTLNEALKIMEKVWNTRGEKDEETWDFTCCFRMMGSIPLLI</sequence>
<dbReference type="GO" id="GO:0005634">
    <property type="term" value="C:nucleus"/>
    <property type="evidence" value="ECO:0007669"/>
    <property type="project" value="UniProtKB-SubCell"/>
</dbReference>
<feature type="transmembrane region" description="Helical" evidence="4">
    <location>
        <begin position="187"/>
        <end position="208"/>
    </location>
</feature>
<accession>A0A2P4ZJJ0</accession>
<dbReference type="PANTHER" id="PTHR37534">
    <property type="entry name" value="TRANSCRIPTIONAL ACTIVATOR PROTEIN UGA3"/>
    <property type="match status" value="1"/>
</dbReference>
<feature type="region of interest" description="Disordered" evidence="3">
    <location>
        <begin position="87"/>
        <end position="129"/>
    </location>
</feature>
<keyword evidence="2" id="KW-0539">Nucleus</keyword>
<evidence type="ECO:0000256" key="4">
    <source>
        <dbReference type="SAM" id="Phobius"/>
    </source>
</evidence>
<dbReference type="InterPro" id="IPR021858">
    <property type="entry name" value="Fun_TF"/>
</dbReference>
<dbReference type="SUPFAM" id="SSF57701">
    <property type="entry name" value="Zn2/Cys6 DNA-binding domain"/>
    <property type="match status" value="1"/>
</dbReference>
<evidence type="ECO:0000259" key="5">
    <source>
        <dbReference type="PROSITE" id="PS50048"/>
    </source>
</evidence>
<dbReference type="GeneID" id="29986948"/>
<dbReference type="AlphaFoldDB" id="A0A2P4ZJJ0"/>
<evidence type="ECO:0000256" key="3">
    <source>
        <dbReference type="SAM" id="MobiDB-lite"/>
    </source>
</evidence>
<dbReference type="Pfam" id="PF11951">
    <property type="entry name" value="Fungal_trans_2"/>
    <property type="match status" value="1"/>
</dbReference>
<dbReference type="CDD" id="cd00067">
    <property type="entry name" value="GAL4"/>
    <property type="match status" value="1"/>
</dbReference>
<feature type="domain" description="Zn(2)-C6 fungal-type" evidence="5">
    <location>
        <begin position="8"/>
        <end position="36"/>
    </location>
</feature>
<dbReference type="EMBL" id="JPDN02000023">
    <property type="protein sequence ID" value="PON24425.1"/>
    <property type="molecule type" value="Genomic_DNA"/>
</dbReference>
<keyword evidence="4" id="KW-0472">Membrane</keyword>
<reference evidence="6 7" key="1">
    <citation type="journal article" date="2016" name="Genome Announc.">
        <title>Draft Whole-Genome Sequence of Trichoderma gamsii T6085, a Promising Biocontrol Agent of Fusarium Head Blight on Wheat.</title>
        <authorList>
            <person name="Baroncelli R."/>
            <person name="Zapparata A."/>
            <person name="Piaggeschi G."/>
            <person name="Sarrocco S."/>
            <person name="Vannacci G."/>
        </authorList>
    </citation>
    <scope>NUCLEOTIDE SEQUENCE [LARGE SCALE GENOMIC DNA]</scope>
    <source>
        <strain evidence="6 7">T6085</strain>
    </source>
</reference>
<comment type="subcellular location">
    <subcellularLocation>
        <location evidence="1">Nucleus</location>
    </subcellularLocation>
</comment>
<keyword evidence="7" id="KW-1185">Reference proteome</keyword>
<keyword evidence="4" id="KW-0812">Transmembrane</keyword>
<protein>
    <recommendedName>
        <fullName evidence="5">Zn(2)-C6 fungal-type domain-containing protein</fullName>
    </recommendedName>
</protein>
<dbReference type="PROSITE" id="PS00463">
    <property type="entry name" value="ZN2_CY6_FUNGAL_1"/>
    <property type="match status" value="1"/>
</dbReference>
<dbReference type="Proteomes" id="UP000054821">
    <property type="component" value="Unassembled WGS sequence"/>
</dbReference>
<feature type="transmembrane region" description="Helical" evidence="4">
    <location>
        <begin position="462"/>
        <end position="483"/>
    </location>
</feature>
<evidence type="ECO:0000256" key="2">
    <source>
        <dbReference type="ARBA" id="ARBA00023242"/>
    </source>
</evidence>
<evidence type="ECO:0000313" key="6">
    <source>
        <dbReference type="EMBL" id="PON24425.1"/>
    </source>
</evidence>